<accession>A0ACC2GLA8</accession>
<proteinExistence type="predicted"/>
<evidence type="ECO:0000313" key="2">
    <source>
        <dbReference type="Proteomes" id="UP001157502"/>
    </source>
</evidence>
<keyword evidence="2" id="KW-1185">Reference proteome</keyword>
<sequence length="155" mass="17153">MTCVRNLAFCFYELPHQDQQTRSLTDILTDPRDHQRVKKKWSDIKITTKRRVSALKRSQSQTGGGPPDPSLLLTPTEEQVAALIGTVSLEGITGGEIPTTFMMMALQAPAPSRHLPLSPSSSQSLFFRPTQSLSRCKWGKPRPVHQAPVHHGQGS</sequence>
<protein>
    <submittedName>
        <fullName evidence="1">Uncharacterized protein</fullName>
    </submittedName>
</protein>
<name>A0ACC2GLA8_DALPE</name>
<comment type="caution">
    <text evidence="1">The sequence shown here is derived from an EMBL/GenBank/DDBJ whole genome shotgun (WGS) entry which is preliminary data.</text>
</comment>
<evidence type="ECO:0000313" key="1">
    <source>
        <dbReference type="EMBL" id="KAJ8004347.1"/>
    </source>
</evidence>
<gene>
    <name evidence="1" type="ORF">DPEC_G00158230</name>
</gene>
<reference evidence="1" key="1">
    <citation type="submission" date="2021-05" db="EMBL/GenBank/DDBJ databases">
        <authorList>
            <person name="Pan Q."/>
            <person name="Jouanno E."/>
            <person name="Zahm M."/>
            <person name="Klopp C."/>
            <person name="Cabau C."/>
            <person name="Louis A."/>
            <person name="Berthelot C."/>
            <person name="Parey E."/>
            <person name="Roest Crollius H."/>
            <person name="Montfort J."/>
            <person name="Robinson-Rechavi M."/>
            <person name="Bouchez O."/>
            <person name="Lampietro C."/>
            <person name="Lopez Roques C."/>
            <person name="Donnadieu C."/>
            <person name="Postlethwait J."/>
            <person name="Bobe J."/>
            <person name="Dillon D."/>
            <person name="Chandos A."/>
            <person name="von Hippel F."/>
            <person name="Guiguen Y."/>
        </authorList>
    </citation>
    <scope>NUCLEOTIDE SEQUENCE</scope>
    <source>
        <strain evidence="1">YG-Jan2019</strain>
    </source>
</reference>
<dbReference type="EMBL" id="CM055739">
    <property type="protein sequence ID" value="KAJ8004347.1"/>
    <property type="molecule type" value="Genomic_DNA"/>
</dbReference>
<organism evidence="1 2">
    <name type="scientific">Dallia pectoralis</name>
    <name type="common">Alaska blackfish</name>
    <dbReference type="NCBI Taxonomy" id="75939"/>
    <lineage>
        <taxon>Eukaryota</taxon>
        <taxon>Metazoa</taxon>
        <taxon>Chordata</taxon>
        <taxon>Craniata</taxon>
        <taxon>Vertebrata</taxon>
        <taxon>Euteleostomi</taxon>
        <taxon>Actinopterygii</taxon>
        <taxon>Neopterygii</taxon>
        <taxon>Teleostei</taxon>
        <taxon>Protacanthopterygii</taxon>
        <taxon>Esociformes</taxon>
        <taxon>Umbridae</taxon>
        <taxon>Dallia</taxon>
    </lineage>
</organism>
<dbReference type="Proteomes" id="UP001157502">
    <property type="component" value="Chromosome 12"/>
</dbReference>